<dbReference type="KEGG" id="nnu:104590711"/>
<evidence type="ECO:0000256" key="4">
    <source>
        <dbReference type="ARBA" id="ARBA00022679"/>
    </source>
</evidence>
<proteinExistence type="inferred from homology"/>
<dbReference type="AlphaFoldDB" id="A0A1U7Z5Y7"/>
<evidence type="ECO:0000256" key="6">
    <source>
        <dbReference type="ARBA" id="ARBA00022729"/>
    </source>
</evidence>
<dbReference type="PANTHER" id="PTHR27002:SF825">
    <property type="entry name" value="RECEPTOR-LIKE SERINE_THREONINE-PROTEIN KINASE"/>
    <property type="match status" value="1"/>
</dbReference>
<dbReference type="GeneID" id="104590711"/>
<keyword evidence="4 15" id="KW-0808">Transferase</keyword>
<evidence type="ECO:0000256" key="15">
    <source>
        <dbReference type="PIRNR" id="PIRNR000641"/>
    </source>
</evidence>
<dbReference type="Gene3D" id="1.10.510.10">
    <property type="entry name" value="Transferase(Phosphotransferase) domain 1"/>
    <property type="match status" value="1"/>
</dbReference>
<dbReference type="InterPro" id="IPR036426">
    <property type="entry name" value="Bulb-type_lectin_dom_sf"/>
</dbReference>
<dbReference type="InterPro" id="IPR008271">
    <property type="entry name" value="Ser/Thr_kinase_AS"/>
</dbReference>
<dbReference type="GO" id="GO:0005524">
    <property type="term" value="F:ATP binding"/>
    <property type="evidence" value="ECO:0007669"/>
    <property type="project" value="UniProtKB-KW"/>
</dbReference>
<dbReference type="SUPFAM" id="SSF51110">
    <property type="entry name" value="alpha-D-mannose-specific plant lectins"/>
    <property type="match status" value="1"/>
</dbReference>
<protein>
    <recommendedName>
        <fullName evidence="15">Receptor-like serine/threonine-protein kinase</fullName>
        <ecNumber evidence="15">2.7.11.1</ecNumber>
    </recommendedName>
</protein>
<gene>
    <name evidence="20" type="primary">LOC104590711</name>
</gene>
<dbReference type="InterPro" id="IPR000858">
    <property type="entry name" value="S_locus_glycoprot_dom"/>
</dbReference>
<dbReference type="EC" id="2.7.11.1" evidence="15"/>
<keyword evidence="12" id="KW-1015">Disulfide bond</keyword>
<dbReference type="InterPro" id="IPR001480">
    <property type="entry name" value="Bulb-type_lectin_dom"/>
</dbReference>
<name>A0A1U7Z5Y7_NELNU</name>
<dbReference type="FunFam" id="3.30.200.20:FF:000330">
    <property type="entry name" value="G-type lectin S-receptor-like serine/threonine-protein kinase At4g03230"/>
    <property type="match status" value="1"/>
</dbReference>
<dbReference type="Pfam" id="PF00954">
    <property type="entry name" value="S_locus_glycop"/>
    <property type="match status" value="1"/>
</dbReference>
<feature type="signal peptide" evidence="18">
    <location>
        <begin position="1"/>
        <end position="24"/>
    </location>
</feature>
<dbReference type="PROSITE" id="PS50948">
    <property type="entry name" value="PAN"/>
    <property type="match status" value="1"/>
</dbReference>
<keyword evidence="6 18" id="KW-0732">Signal</keyword>
<dbReference type="Proteomes" id="UP000189703">
    <property type="component" value="Unplaced"/>
</dbReference>
<comment type="subcellular location">
    <subcellularLocation>
        <location evidence="1">Cell membrane</location>
        <topology evidence="1">Single-pass type I membrane protein</topology>
    </subcellularLocation>
</comment>
<keyword evidence="13" id="KW-0675">Receptor</keyword>
<keyword evidence="11 17" id="KW-0472">Membrane</keyword>
<sequence length="836" mass="93690">MAAGFYFLISCSAFLCFFSGTSIAADFITRSKSISDGQSLVSQNGIFVLGFFSPGKSNRYVGIWYKNIPTQTVVWVANRDNPLTDSTGVLKIDDEGNIALVNKTNSLFWSSNSSKAVAKTESLILRLLGSGNLVLSDGKGGNPDQNFLWQSFDYPCDTLLPGMKMGWDLKTGLNRRLSAWKSEDDPSPGEITHGMELYADPEAVMWIRSRKRYRSGPWNGRGFSGASHSMKDNAMFTYHFTFNEEEVSFLYQPINGSILSRTVLEMSHDSGQFERLYWDDRQQKWEFYFKLPKEFCDEYGACGAYSNCDMNASPYCKCLKGFKPKSPAAWNSMIWSDGCTHQTSLDCGKGKGEGFLIVKSVKLPDAEHTWLNKSMNLEECKAECLRNCSCTAYANFDVTERGSGCVLWFGDLIDIKQFPSNGGGQELYIRVAASDLDASRTEKRLILVVAITVTLAVLLLGCCGFCIIWRKKKTKSKELGNIAESITDRSLLDESHMDNLELPSFDFVTIATATHNFSDKSKLGEGGFGPVYMGKFPDGQQIAVKRLSKTSLQGPEEFKNEVILISKLQHRNLVRLLGCCIHAEERMLIYEYMDNQSLDHFIFDQARSKLLNWKLRLRIILGIARGLLYLHQDSRLRIIHRDLKTSNILLDGKMEPKISDFGMARIFGGDQIEAETNRVVGTFGYMPPEYAIDGIFSVKSDVYSFGVIVLEIISGKRNRGFCHPEFQLNLLGHTWSLWNEGRAMELIDPSMRDSCCGDEVEVLRCIHVGLLCVQQNTEDRPTMASVVLMLSSECALAKPQQPGFFAQRYPVMTDSSSSKQESSIANDLSATVLEGR</sequence>
<evidence type="ECO:0000256" key="10">
    <source>
        <dbReference type="ARBA" id="ARBA00022989"/>
    </source>
</evidence>
<reference evidence="20" key="1">
    <citation type="submission" date="2025-08" db="UniProtKB">
        <authorList>
            <consortium name="RefSeq"/>
        </authorList>
    </citation>
    <scope>IDENTIFICATION</scope>
</reference>
<evidence type="ECO:0000256" key="17">
    <source>
        <dbReference type="SAM" id="Phobius"/>
    </source>
</evidence>
<dbReference type="Pfam" id="PF01453">
    <property type="entry name" value="B_lectin"/>
    <property type="match status" value="1"/>
</dbReference>
<dbReference type="InterPro" id="IPR001245">
    <property type="entry name" value="Ser-Thr/Tyr_kinase_cat_dom"/>
</dbReference>
<evidence type="ECO:0000256" key="9">
    <source>
        <dbReference type="ARBA" id="ARBA00022840"/>
    </source>
</evidence>
<dbReference type="GO" id="GO:0048544">
    <property type="term" value="P:recognition of pollen"/>
    <property type="evidence" value="ECO:0007669"/>
    <property type="project" value="InterPro"/>
</dbReference>
<comment type="similarity">
    <text evidence="15">Belongs to the protein kinase superfamily. Ser/Thr protein kinase family.</text>
</comment>
<keyword evidence="14" id="KW-0325">Glycoprotein</keyword>
<evidence type="ECO:0000256" key="2">
    <source>
        <dbReference type="ARBA" id="ARBA00022475"/>
    </source>
</evidence>
<evidence type="ECO:0000256" key="3">
    <source>
        <dbReference type="ARBA" id="ARBA00022527"/>
    </source>
</evidence>
<evidence type="ECO:0000256" key="1">
    <source>
        <dbReference type="ARBA" id="ARBA00004251"/>
    </source>
</evidence>
<feature type="compositionally biased region" description="Polar residues" evidence="16">
    <location>
        <begin position="816"/>
        <end position="829"/>
    </location>
</feature>
<dbReference type="PIRSF" id="PIRSF000641">
    <property type="entry name" value="SRK"/>
    <property type="match status" value="1"/>
</dbReference>
<dbReference type="CDD" id="cd01098">
    <property type="entry name" value="PAN_AP_plant"/>
    <property type="match status" value="1"/>
</dbReference>
<dbReference type="FunFam" id="1.10.510.10:FF:000060">
    <property type="entry name" value="G-type lectin S-receptor-like serine/threonine-protein kinase"/>
    <property type="match status" value="1"/>
</dbReference>
<feature type="transmembrane region" description="Helical" evidence="17">
    <location>
        <begin position="445"/>
        <end position="469"/>
    </location>
</feature>
<keyword evidence="5 17" id="KW-0812">Transmembrane</keyword>
<dbReference type="OMA" id="THGMELY"/>
<dbReference type="FunFam" id="2.90.10.10:FF:000001">
    <property type="entry name" value="G-type lectin S-receptor-like serine/threonine-protein kinase"/>
    <property type="match status" value="1"/>
</dbReference>
<dbReference type="PANTHER" id="PTHR27002">
    <property type="entry name" value="RECEPTOR-LIKE SERINE/THREONINE-PROTEIN KINASE SD1-8"/>
    <property type="match status" value="1"/>
</dbReference>
<dbReference type="SMART" id="SM00220">
    <property type="entry name" value="S_TKc"/>
    <property type="match status" value="1"/>
</dbReference>
<evidence type="ECO:0000256" key="12">
    <source>
        <dbReference type="ARBA" id="ARBA00023157"/>
    </source>
</evidence>
<evidence type="ECO:0000256" key="16">
    <source>
        <dbReference type="SAM" id="MobiDB-lite"/>
    </source>
</evidence>
<dbReference type="SMART" id="SM00473">
    <property type="entry name" value="PAN_AP"/>
    <property type="match status" value="1"/>
</dbReference>
<dbReference type="PROSITE" id="PS50011">
    <property type="entry name" value="PROTEIN_KINASE_DOM"/>
    <property type="match status" value="1"/>
</dbReference>
<dbReference type="Pfam" id="PF08276">
    <property type="entry name" value="PAN_2"/>
    <property type="match status" value="1"/>
</dbReference>
<evidence type="ECO:0000313" key="20">
    <source>
        <dbReference type="RefSeq" id="XP_010247749.1"/>
    </source>
</evidence>
<keyword evidence="8 15" id="KW-0418">Kinase</keyword>
<dbReference type="InterPro" id="IPR011009">
    <property type="entry name" value="Kinase-like_dom_sf"/>
</dbReference>
<keyword evidence="9 15" id="KW-0067">ATP-binding</keyword>
<feature type="region of interest" description="Disordered" evidence="16">
    <location>
        <begin position="816"/>
        <end position="836"/>
    </location>
</feature>
<keyword evidence="2" id="KW-1003">Cell membrane</keyword>
<dbReference type="SUPFAM" id="SSF56112">
    <property type="entry name" value="Protein kinase-like (PK-like)"/>
    <property type="match status" value="1"/>
</dbReference>
<dbReference type="SMART" id="SM00108">
    <property type="entry name" value="B_lectin"/>
    <property type="match status" value="1"/>
</dbReference>
<evidence type="ECO:0000313" key="19">
    <source>
        <dbReference type="Proteomes" id="UP000189703"/>
    </source>
</evidence>
<dbReference type="CDD" id="cd14066">
    <property type="entry name" value="STKc_IRAK"/>
    <property type="match status" value="1"/>
</dbReference>
<evidence type="ECO:0000256" key="5">
    <source>
        <dbReference type="ARBA" id="ARBA00022692"/>
    </source>
</evidence>
<dbReference type="GO" id="GO:0106310">
    <property type="term" value="F:protein serine kinase activity"/>
    <property type="evidence" value="ECO:0007669"/>
    <property type="project" value="RHEA"/>
</dbReference>
<accession>A0A1U7Z5Y7</accession>
<dbReference type="InterPro" id="IPR003609">
    <property type="entry name" value="Pan_app"/>
</dbReference>
<dbReference type="Gene3D" id="3.30.200.20">
    <property type="entry name" value="Phosphorylase Kinase, domain 1"/>
    <property type="match status" value="1"/>
</dbReference>
<evidence type="ECO:0000256" key="11">
    <source>
        <dbReference type="ARBA" id="ARBA00023136"/>
    </source>
</evidence>
<evidence type="ECO:0000256" key="8">
    <source>
        <dbReference type="ARBA" id="ARBA00022777"/>
    </source>
</evidence>
<dbReference type="PROSITE" id="PS00108">
    <property type="entry name" value="PROTEIN_KINASE_ST"/>
    <property type="match status" value="1"/>
</dbReference>
<keyword evidence="10 17" id="KW-1133">Transmembrane helix</keyword>
<evidence type="ECO:0000256" key="13">
    <source>
        <dbReference type="ARBA" id="ARBA00023170"/>
    </source>
</evidence>
<feature type="chain" id="PRO_5043691394" description="Receptor-like serine/threonine-protein kinase" evidence="18">
    <location>
        <begin position="25"/>
        <end position="836"/>
    </location>
</feature>
<keyword evidence="19" id="KW-1185">Reference proteome</keyword>
<keyword evidence="7 15" id="KW-0547">Nucleotide-binding</keyword>
<dbReference type="Gene3D" id="3.50.4.10">
    <property type="entry name" value="Hepatocyte Growth Factor"/>
    <property type="match status" value="1"/>
</dbReference>
<keyword evidence="3 15" id="KW-0723">Serine/threonine-protein kinase</keyword>
<dbReference type="InterPro" id="IPR000719">
    <property type="entry name" value="Prot_kinase_dom"/>
</dbReference>
<comment type="catalytic activity">
    <reaction evidence="15">
        <text>L-seryl-[protein] + ATP = O-phospho-L-seryl-[protein] + ADP + H(+)</text>
        <dbReference type="Rhea" id="RHEA:17989"/>
        <dbReference type="Rhea" id="RHEA-COMP:9863"/>
        <dbReference type="Rhea" id="RHEA-COMP:11604"/>
        <dbReference type="ChEBI" id="CHEBI:15378"/>
        <dbReference type="ChEBI" id="CHEBI:29999"/>
        <dbReference type="ChEBI" id="CHEBI:30616"/>
        <dbReference type="ChEBI" id="CHEBI:83421"/>
        <dbReference type="ChEBI" id="CHEBI:456216"/>
        <dbReference type="EC" id="2.7.11.1"/>
    </reaction>
</comment>
<dbReference type="OrthoDB" id="785331at2759"/>
<comment type="catalytic activity">
    <reaction evidence="15">
        <text>L-threonyl-[protein] + ATP = O-phospho-L-threonyl-[protein] + ADP + H(+)</text>
        <dbReference type="Rhea" id="RHEA:46608"/>
        <dbReference type="Rhea" id="RHEA-COMP:11060"/>
        <dbReference type="Rhea" id="RHEA-COMP:11605"/>
        <dbReference type="ChEBI" id="CHEBI:15378"/>
        <dbReference type="ChEBI" id="CHEBI:30013"/>
        <dbReference type="ChEBI" id="CHEBI:30616"/>
        <dbReference type="ChEBI" id="CHEBI:61977"/>
        <dbReference type="ChEBI" id="CHEBI:456216"/>
        <dbReference type="EC" id="2.7.11.1"/>
    </reaction>
</comment>
<dbReference type="RefSeq" id="XP_010247749.1">
    <property type="nucleotide sequence ID" value="XM_010249447.2"/>
</dbReference>
<dbReference type="CDD" id="cd00028">
    <property type="entry name" value="B_lectin"/>
    <property type="match status" value="1"/>
</dbReference>
<dbReference type="eggNOG" id="ENOG502QSMT">
    <property type="taxonomic scope" value="Eukaryota"/>
</dbReference>
<dbReference type="PROSITE" id="PS50927">
    <property type="entry name" value="BULB_LECTIN"/>
    <property type="match status" value="1"/>
</dbReference>
<evidence type="ECO:0000256" key="14">
    <source>
        <dbReference type="ARBA" id="ARBA00023180"/>
    </source>
</evidence>
<organism evidence="19 20">
    <name type="scientific">Nelumbo nucifera</name>
    <name type="common">Sacred lotus</name>
    <dbReference type="NCBI Taxonomy" id="4432"/>
    <lineage>
        <taxon>Eukaryota</taxon>
        <taxon>Viridiplantae</taxon>
        <taxon>Streptophyta</taxon>
        <taxon>Embryophyta</taxon>
        <taxon>Tracheophyta</taxon>
        <taxon>Spermatophyta</taxon>
        <taxon>Magnoliopsida</taxon>
        <taxon>Proteales</taxon>
        <taxon>Nelumbonaceae</taxon>
        <taxon>Nelumbo</taxon>
    </lineage>
</organism>
<dbReference type="GO" id="GO:0005886">
    <property type="term" value="C:plasma membrane"/>
    <property type="evidence" value="ECO:0007669"/>
    <property type="project" value="UniProtKB-SubCell"/>
</dbReference>
<dbReference type="Pfam" id="PF07714">
    <property type="entry name" value="PK_Tyr_Ser-Thr"/>
    <property type="match status" value="1"/>
</dbReference>
<dbReference type="InterPro" id="IPR024171">
    <property type="entry name" value="SRK-like_kinase"/>
</dbReference>
<evidence type="ECO:0000256" key="18">
    <source>
        <dbReference type="SAM" id="SignalP"/>
    </source>
</evidence>
<dbReference type="GO" id="GO:0004674">
    <property type="term" value="F:protein serine/threonine kinase activity"/>
    <property type="evidence" value="ECO:0007669"/>
    <property type="project" value="UniProtKB-KW"/>
</dbReference>
<dbReference type="Gene3D" id="2.90.10.10">
    <property type="entry name" value="Bulb-type lectin domain"/>
    <property type="match status" value="1"/>
</dbReference>
<evidence type="ECO:0000256" key="7">
    <source>
        <dbReference type="ARBA" id="ARBA00022741"/>
    </source>
</evidence>